<accession>A0A1X1TZI2</accession>
<keyword evidence="3" id="KW-1185">Reference proteome</keyword>
<evidence type="ECO:0000313" key="3">
    <source>
        <dbReference type="Proteomes" id="UP000193465"/>
    </source>
</evidence>
<sequence>MDPGYCGARQDPLDCVPYVGPTPPPPNRAEAAYLNNVRGHYPGDDATLLKIGRGTCIMLRGGTSTDYVVHDVAAHMKITAAAADQVVDAAIANICPELTVGADGVARPGR</sequence>
<comment type="caution">
    <text evidence="2">The sequence shown here is derived from an EMBL/GenBank/DDBJ whole genome shotgun (WGS) entry which is preliminary data.</text>
</comment>
<dbReference type="EMBL" id="LQOT01000019">
    <property type="protein sequence ID" value="ORV49992.1"/>
    <property type="molecule type" value="Genomic_DNA"/>
</dbReference>
<reference evidence="2 3" key="1">
    <citation type="submission" date="2016-01" db="EMBL/GenBank/DDBJ databases">
        <title>The new phylogeny of the genus Mycobacterium.</title>
        <authorList>
            <person name="Tarcisio F."/>
            <person name="Conor M."/>
            <person name="Antonella G."/>
            <person name="Elisabetta G."/>
            <person name="Giulia F.S."/>
            <person name="Sara T."/>
            <person name="Anna F."/>
            <person name="Clotilde B."/>
            <person name="Roberto B."/>
            <person name="Veronica D.S."/>
            <person name="Fabio R."/>
            <person name="Monica P."/>
            <person name="Olivier J."/>
            <person name="Enrico T."/>
            <person name="Nicola S."/>
        </authorList>
    </citation>
    <scope>NUCLEOTIDE SEQUENCE [LARGE SCALE GENOMIC DNA]</scope>
    <source>
        <strain evidence="2 3">ATCC 27353</strain>
    </source>
</reference>
<dbReference type="Pfam" id="PF05305">
    <property type="entry name" value="DUF732"/>
    <property type="match status" value="1"/>
</dbReference>
<dbReference type="AlphaFoldDB" id="A0A1X1TZI2"/>
<feature type="domain" description="DUF732" evidence="1">
    <location>
        <begin position="30"/>
        <end position="97"/>
    </location>
</feature>
<organism evidence="2 3">
    <name type="scientific">Mycolicibacter engbaekii</name>
    <dbReference type="NCBI Taxonomy" id="188915"/>
    <lineage>
        <taxon>Bacteria</taxon>
        <taxon>Bacillati</taxon>
        <taxon>Actinomycetota</taxon>
        <taxon>Actinomycetes</taxon>
        <taxon>Mycobacteriales</taxon>
        <taxon>Mycobacteriaceae</taxon>
        <taxon>Mycolicibacter</taxon>
    </lineage>
</organism>
<name>A0A1X1TZI2_9MYCO</name>
<protein>
    <recommendedName>
        <fullName evidence="1">DUF732 domain-containing protein</fullName>
    </recommendedName>
</protein>
<dbReference type="Proteomes" id="UP000193465">
    <property type="component" value="Unassembled WGS sequence"/>
</dbReference>
<evidence type="ECO:0000259" key="1">
    <source>
        <dbReference type="Pfam" id="PF05305"/>
    </source>
</evidence>
<proteinExistence type="predicted"/>
<dbReference type="InterPro" id="IPR007969">
    <property type="entry name" value="DUF732"/>
</dbReference>
<evidence type="ECO:0000313" key="2">
    <source>
        <dbReference type="EMBL" id="ORV49992.1"/>
    </source>
</evidence>
<gene>
    <name evidence="2" type="ORF">AWC02_05285</name>
</gene>